<dbReference type="CDD" id="cd09019">
    <property type="entry name" value="galactose_mutarotase_like"/>
    <property type="match status" value="1"/>
</dbReference>
<dbReference type="InterPro" id="IPR015443">
    <property type="entry name" value="Aldose_1-epimerase"/>
</dbReference>
<feature type="signal peptide" evidence="11">
    <location>
        <begin position="1"/>
        <end position="21"/>
    </location>
</feature>
<keyword evidence="6 8" id="KW-0413">Isomerase</keyword>
<dbReference type="RefSeq" id="WP_147135500.1">
    <property type="nucleotide sequence ID" value="NZ_VOSC01000025.1"/>
</dbReference>
<evidence type="ECO:0000256" key="7">
    <source>
        <dbReference type="ARBA" id="ARBA00023277"/>
    </source>
</evidence>
<dbReference type="PANTHER" id="PTHR10091">
    <property type="entry name" value="ALDOSE-1-EPIMERASE"/>
    <property type="match status" value="1"/>
</dbReference>
<comment type="subunit">
    <text evidence="4">Monomer.</text>
</comment>
<evidence type="ECO:0000256" key="5">
    <source>
        <dbReference type="ARBA" id="ARBA00022837"/>
    </source>
</evidence>
<dbReference type="SUPFAM" id="SSF74650">
    <property type="entry name" value="Galactose mutarotase-like"/>
    <property type="match status" value="1"/>
</dbReference>
<dbReference type="GO" id="GO:0006006">
    <property type="term" value="P:glucose metabolic process"/>
    <property type="evidence" value="ECO:0007669"/>
    <property type="project" value="TreeGrafter"/>
</dbReference>
<sequence>MILKIFKLMACVLFIACIGCATPQKKGINTKNWGTVNGKTIQLYTLTNKNGTEAKLTNFGAILTALSVPDKNNTFTDVVLGFDNLQQYVDDNPCFGATIGRFANRIKQAQFTIDSTLYLVEKNDGNNHIHGGQEFNKAIWTGNTFENDNAVGVIFTYLSKDGAMGFPGNLNVTVTYTLTNTNDLKIDYTATTDKSTHVNLTHHSYFNLAGTDKLIYDHKIKIDANNITAIDEDIIPTGILENVVNTPKDLTKLTRIGDNIGKFNNNGYHFCYVFNKNLKEAKTVIEVIEPTSGRTMTVTTTQPSVQFYSGNAISKIKGKYGITYKPHSAFCLETQHLPNTPNLHNFPSTLLQPNNTYKEHVIYSFGVVK</sequence>
<evidence type="ECO:0000313" key="12">
    <source>
        <dbReference type="EMBL" id="TXE09903.1"/>
    </source>
</evidence>
<dbReference type="PANTHER" id="PTHR10091:SF0">
    <property type="entry name" value="GALACTOSE MUTAROTASE"/>
    <property type="match status" value="1"/>
</dbReference>
<feature type="binding site" evidence="10">
    <location>
        <begin position="104"/>
        <end position="105"/>
    </location>
    <ligand>
        <name>beta-D-galactose</name>
        <dbReference type="ChEBI" id="CHEBI:27667"/>
    </ligand>
</feature>
<proteinExistence type="inferred from homology"/>
<dbReference type="EMBL" id="VOSC01000025">
    <property type="protein sequence ID" value="TXE09903.1"/>
    <property type="molecule type" value="Genomic_DNA"/>
</dbReference>
<evidence type="ECO:0000256" key="6">
    <source>
        <dbReference type="ARBA" id="ARBA00023235"/>
    </source>
</evidence>
<organism evidence="12 13">
    <name type="scientific">Seonamhaeicola algicola</name>
    <dbReference type="NCBI Taxonomy" id="1719036"/>
    <lineage>
        <taxon>Bacteria</taxon>
        <taxon>Pseudomonadati</taxon>
        <taxon>Bacteroidota</taxon>
        <taxon>Flavobacteriia</taxon>
        <taxon>Flavobacteriales</taxon>
        <taxon>Flavobacteriaceae</taxon>
    </lineage>
</organism>
<feature type="binding site" evidence="10">
    <location>
        <begin position="203"/>
        <end position="205"/>
    </location>
    <ligand>
        <name>beta-D-galactose</name>
        <dbReference type="ChEBI" id="CHEBI:27667"/>
    </ligand>
</feature>
<dbReference type="EC" id="5.1.3.3" evidence="8"/>
<evidence type="ECO:0000256" key="2">
    <source>
        <dbReference type="ARBA" id="ARBA00005028"/>
    </source>
</evidence>
<dbReference type="InterPro" id="IPR011013">
    <property type="entry name" value="Gal_mutarotase_sf_dom"/>
</dbReference>
<dbReference type="InterPro" id="IPR014718">
    <property type="entry name" value="GH-type_carb-bd"/>
</dbReference>
<comment type="similarity">
    <text evidence="3 8">Belongs to the aldose epimerase family.</text>
</comment>
<dbReference type="Gene3D" id="2.70.98.10">
    <property type="match status" value="1"/>
</dbReference>
<evidence type="ECO:0000313" key="13">
    <source>
        <dbReference type="Proteomes" id="UP000321790"/>
    </source>
</evidence>
<feature type="active site" description="Proton acceptor" evidence="9">
    <location>
        <position position="333"/>
    </location>
</feature>
<evidence type="ECO:0000256" key="1">
    <source>
        <dbReference type="ARBA" id="ARBA00001913"/>
    </source>
</evidence>
<keyword evidence="11" id="KW-0732">Signal</keyword>
<keyword evidence="13" id="KW-1185">Reference proteome</keyword>
<keyword evidence="5" id="KW-0106">Calcium</keyword>
<gene>
    <name evidence="12" type="ORF">FUA26_10475</name>
</gene>
<evidence type="ECO:0000256" key="8">
    <source>
        <dbReference type="PIRNR" id="PIRNR005096"/>
    </source>
</evidence>
<protein>
    <recommendedName>
        <fullName evidence="8">Aldose 1-epimerase</fullName>
        <ecNumber evidence="8">5.1.3.3</ecNumber>
    </recommendedName>
</protein>
<keyword evidence="7 8" id="KW-0119">Carbohydrate metabolism</keyword>
<name>A0A5C7AQL1_9FLAO</name>
<dbReference type="AlphaFoldDB" id="A0A5C7AQL1"/>
<dbReference type="NCBIfam" id="NF008277">
    <property type="entry name" value="PRK11055.1"/>
    <property type="match status" value="1"/>
</dbReference>
<evidence type="ECO:0000256" key="11">
    <source>
        <dbReference type="SAM" id="SignalP"/>
    </source>
</evidence>
<dbReference type="Pfam" id="PF01263">
    <property type="entry name" value="Aldose_epim"/>
    <property type="match status" value="1"/>
</dbReference>
<dbReference type="InterPro" id="IPR008183">
    <property type="entry name" value="Aldose_1/G6P_1-epimerase"/>
</dbReference>
<evidence type="ECO:0000256" key="9">
    <source>
        <dbReference type="PIRSR" id="PIRSR005096-1"/>
    </source>
</evidence>
<dbReference type="InterPro" id="IPR047215">
    <property type="entry name" value="Galactose_mutarotase-like"/>
</dbReference>
<evidence type="ECO:0000256" key="3">
    <source>
        <dbReference type="ARBA" id="ARBA00006206"/>
    </source>
</evidence>
<dbReference type="Proteomes" id="UP000321790">
    <property type="component" value="Unassembled WGS sequence"/>
</dbReference>
<evidence type="ECO:0000256" key="10">
    <source>
        <dbReference type="PIRSR" id="PIRSR005096-3"/>
    </source>
</evidence>
<feature type="chain" id="PRO_5022889720" description="Aldose 1-epimerase" evidence="11">
    <location>
        <begin position="22"/>
        <end position="369"/>
    </location>
</feature>
<comment type="pathway">
    <text evidence="2 8">Carbohydrate metabolism; hexose metabolism.</text>
</comment>
<dbReference type="GO" id="GO:0033499">
    <property type="term" value="P:galactose catabolic process via UDP-galactose, Leloir pathway"/>
    <property type="evidence" value="ECO:0007669"/>
    <property type="project" value="TreeGrafter"/>
</dbReference>
<comment type="cofactor">
    <cofactor evidence="1">
        <name>Ca(2+)</name>
        <dbReference type="ChEBI" id="CHEBI:29108"/>
    </cofactor>
</comment>
<dbReference type="OrthoDB" id="9779408at2"/>
<comment type="caution">
    <text evidence="12">The sequence shown here is derived from an EMBL/GenBank/DDBJ whole genome shotgun (WGS) entry which is preliminary data.</text>
</comment>
<dbReference type="GO" id="GO:0004034">
    <property type="term" value="F:aldose 1-epimerase activity"/>
    <property type="evidence" value="ECO:0007669"/>
    <property type="project" value="UniProtKB-EC"/>
</dbReference>
<dbReference type="GO" id="GO:0030246">
    <property type="term" value="F:carbohydrate binding"/>
    <property type="evidence" value="ECO:0007669"/>
    <property type="project" value="InterPro"/>
</dbReference>
<feature type="active site" description="Proton donor" evidence="9">
    <location>
        <position position="203"/>
    </location>
</feature>
<comment type="catalytic activity">
    <reaction evidence="8">
        <text>alpha-D-glucose = beta-D-glucose</text>
        <dbReference type="Rhea" id="RHEA:10264"/>
        <dbReference type="ChEBI" id="CHEBI:15903"/>
        <dbReference type="ChEBI" id="CHEBI:17925"/>
        <dbReference type="EC" id="5.1.3.3"/>
    </reaction>
</comment>
<accession>A0A5C7AQL1</accession>
<dbReference type="UniPathway" id="UPA00242"/>
<dbReference type="PIRSF" id="PIRSF005096">
    <property type="entry name" value="GALM"/>
    <property type="match status" value="1"/>
</dbReference>
<reference evidence="13" key="1">
    <citation type="submission" date="2019-08" db="EMBL/GenBank/DDBJ databases">
        <title>Seonamhaeicola sediminis sp. nov., isolated from marine sediment.</title>
        <authorList>
            <person name="Cao W.R."/>
        </authorList>
    </citation>
    <scope>NUCLEOTIDE SEQUENCE [LARGE SCALE GENOMIC DNA]</scope>
    <source>
        <strain evidence="13">Gy8</strain>
    </source>
</reference>
<evidence type="ECO:0000256" key="4">
    <source>
        <dbReference type="ARBA" id="ARBA00011245"/>
    </source>
</evidence>